<dbReference type="SUPFAM" id="SSF51905">
    <property type="entry name" value="FAD/NAD(P)-binding domain"/>
    <property type="match status" value="1"/>
</dbReference>
<dbReference type="EC" id="5.3.3.1" evidence="11"/>
<keyword evidence="6" id="KW-0560">Oxidoreductase</keyword>
<keyword evidence="10" id="KW-0413">Isomerase</keyword>
<dbReference type="AlphaFoldDB" id="A0A2X0RBR2"/>
<accession>A0A2X0RBR2</accession>
<protein>
    <recommendedName>
        <fullName evidence="14">Cholesterol oxidase</fullName>
        <ecNumber evidence="13">1.1.3.6</ecNumber>
        <ecNumber evidence="11">5.3.3.1</ecNumber>
    </recommendedName>
    <alternativeName>
        <fullName evidence="15">Cholesterol isomerase</fullName>
    </alternativeName>
</protein>
<evidence type="ECO:0000256" key="5">
    <source>
        <dbReference type="ARBA" id="ARBA00022827"/>
    </source>
</evidence>
<dbReference type="GO" id="GO:0016995">
    <property type="term" value="F:cholesterol oxidase activity"/>
    <property type="evidence" value="ECO:0007669"/>
    <property type="project" value="UniProtKB-EC"/>
</dbReference>
<feature type="domain" description="Glucose-methanol-choline oxidoreductase N-terminal" evidence="17">
    <location>
        <begin position="94"/>
        <end position="117"/>
    </location>
</feature>
<reference evidence="18" key="1">
    <citation type="submission" date="2018-05" db="EMBL/GenBank/DDBJ databases">
        <authorList>
            <person name="Lanie J.A."/>
            <person name="Ng W.-L."/>
            <person name="Kazmierczak K.M."/>
            <person name="Andrzejewski T.M."/>
            <person name="Davidsen T.M."/>
            <person name="Wayne K.J."/>
            <person name="Tettelin H."/>
            <person name="Glass J.I."/>
            <person name="Rusch D."/>
            <person name="Podicherti R."/>
            <person name="Tsui H.-C.T."/>
            <person name="Winkler M.E."/>
        </authorList>
    </citation>
    <scope>NUCLEOTIDE SEQUENCE</scope>
    <source>
        <strain evidence="18">KNB</strain>
    </source>
</reference>
<dbReference type="SUPFAM" id="SSF53474">
    <property type="entry name" value="alpha/beta-Hydrolases"/>
    <property type="match status" value="1"/>
</dbReference>
<evidence type="ECO:0000256" key="6">
    <source>
        <dbReference type="ARBA" id="ARBA00023002"/>
    </source>
</evidence>
<keyword evidence="8" id="KW-1207">Sterol metabolism</keyword>
<comment type="pathway">
    <text evidence="12">Steroid metabolism; cholesterol degradation.</text>
</comment>
<evidence type="ECO:0000256" key="7">
    <source>
        <dbReference type="ARBA" id="ARBA00023098"/>
    </source>
</evidence>
<sequence length="1140" mass="125466">MIRLSRPLADIKDHYTVVVVGSGYGGSVAASRFARAGQTVCVLERGREIQPGEYPRTLFEATGEMQADLPHAHMGSRTGLYDFHVNQDMNVLVGCGLGGTSLINANVALKAEKRVFEDARWPEEILADYDTSLAEGYSRANEMLKPVPYPESSPPLKKMDAHQKSAGKLNGKFYRPPIAVTFQDGVNHVGVEQKACVNCGDCVSGCNYTSKNTLLMNYLPDARNFGAEIFTRVSVRKLVRRGSRWLVYYQALEYGQEKFDAPEQFVSADIVVLAAGTLGSTEILLRSKSAGLELSNRLGHGFTGNGDVLAFGYNCDEEIHGVGHGHMDPKGRMPVGPTITSIIDMRQQPGLDDGMVIEEGAMPGPLAPLYAQVLAAASSAFGKDTDGGLWDMVRERAREMDSLLHGAYKGAVQNTQTYLVMAHDDGAGRIGLEGDRASVAWPDVGKQPVFKKANDRLQKATQALGGTFLPNPLWTELLGHHLITVHPLGGCCMGADAERGVVNHKGQVFCGTQGKGVYDNLYVSDGSVMPRSLGVNPFLTITALAERNALLAAQDRGWSIDYSLPSKVPPAVPLPELGLQFTETMRGFFSTSVVAGNSLEDYQIAWKQGKAEDSPCEFTLTVLSEDLELLLESASHPARIVGTVTVPVISPAPLSVTDGQFNLLVMDPGEVNTRRMEYRMKLAAEDGTTYFFNGYKVVRSDMAGLDAWADTTTLYITIHAGADVNSPVLGKGRLHIELLDFAKQLTTIQVSNAQSLGQRLDGIARFGRYFAGALWDVYGGIGRRDTLFDPEAPPRQKRPLRTSVPEIHYFRTSDNVELRLMRYRGGDKGPVMLSHGLGVSSLIFTMDTINTNLVEYLFAHGYDVWCLDFRASIELPYAAKDQSTGDDVATKDYPAAVAKIRQVTGAATIQAVVHCWGATTFFMALLSGLQGIRSVVASQVATHIQAPLITKLKTGLHLPTFLQQIGVRSLNAYVDQNQDWQEKLYDAALRFYPTELPELCDSPVCRRIAFMYAPLYEHKQLNDATHRAMHEMFGIANMRSFEHIGRIVNTGHLVDFGGQDVYMPNLDRLNLPISFIHGAENACFQPESTRITWQLLREKFGVAQYDRHVIPNYGHIDCIFGKNAYLDVYPYILEHLERNR</sequence>
<keyword evidence="9" id="KW-0753">Steroid metabolism</keyword>
<dbReference type="Gene3D" id="3.50.50.60">
    <property type="entry name" value="FAD/NAD(P)-binding domain"/>
    <property type="match status" value="3"/>
</dbReference>
<evidence type="ECO:0000256" key="13">
    <source>
        <dbReference type="ARBA" id="ARBA00049723"/>
    </source>
</evidence>
<evidence type="ECO:0000256" key="4">
    <source>
        <dbReference type="ARBA" id="ARBA00022630"/>
    </source>
</evidence>
<keyword evidence="5 16" id="KW-0274">FAD</keyword>
<dbReference type="InterPro" id="IPR029058">
    <property type="entry name" value="AB_hydrolase_fold"/>
</dbReference>
<dbReference type="Gene3D" id="3.40.50.1820">
    <property type="entry name" value="alpha/beta hydrolase"/>
    <property type="match status" value="1"/>
</dbReference>
<evidence type="ECO:0000256" key="3">
    <source>
        <dbReference type="ARBA" id="ARBA00022548"/>
    </source>
</evidence>
<evidence type="ECO:0000256" key="9">
    <source>
        <dbReference type="ARBA" id="ARBA00023221"/>
    </source>
</evidence>
<evidence type="ECO:0000256" key="2">
    <source>
        <dbReference type="ARBA" id="ARBA00010790"/>
    </source>
</evidence>
<dbReference type="InterPro" id="IPR007867">
    <property type="entry name" value="GMC_OxRtase_C"/>
</dbReference>
<evidence type="ECO:0000256" key="11">
    <source>
        <dbReference type="ARBA" id="ARBA00038856"/>
    </source>
</evidence>
<evidence type="ECO:0000256" key="12">
    <source>
        <dbReference type="ARBA" id="ARBA00049645"/>
    </source>
</evidence>
<evidence type="ECO:0000256" key="14">
    <source>
        <dbReference type="ARBA" id="ARBA00049744"/>
    </source>
</evidence>
<keyword evidence="7" id="KW-0443">Lipid metabolism</keyword>
<dbReference type="InterPro" id="IPR000073">
    <property type="entry name" value="AB_hydrolase_1"/>
</dbReference>
<proteinExistence type="inferred from homology"/>
<name>A0A2X0RBR2_9PROT</name>
<organism evidence="18">
    <name type="scientific">Candidatus Nitrotoga fabula</name>
    <dbReference type="NCBI Taxonomy" id="2182327"/>
    <lineage>
        <taxon>Bacteria</taxon>
        <taxon>Pseudomonadati</taxon>
        <taxon>Pseudomonadota</taxon>
        <taxon>Betaproteobacteria</taxon>
        <taxon>Nitrosomonadales</taxon>
        <taxon>Gallionellaceae</taxon>
        <taxon>Candidatus Nitrotoga</taxon>
    </lineage>
</organism>
<keyword evidence="4 16" id="KW-0285">Flavoprotein</keyword>
<dbReference type="GO" id="GO:0008203">
    <property type="term" value="P:cholesterol metabolic process"/>
    <property type="evidence" value="ECO:0007669"/>
    <property type="project" value="UniProtKB-KW"/>
</dbReference>
<dbReference type="GO" id="GO:0050660">
    <property type="term" value="F:flavin adenine dinucleotide binding"/>
    <property type="evidence" value="ECO:0007669"/>
    <property type="project" value="InterPro"/>
</dbReference>
<dbReference type="PANTHER" id="PTHR47470:SF1">
    <property type="entry name" value="FAD-DEPENDENT OXIDOREDUCTASE 2 FAD BINDING DOMAIN-CONTAINING PROTEIN"/>
    <property type="match status" value="1"/>
</dbReference>
<comment type="cofactor">
    <cofactor evidence="1">
        <name>FAD</name>
        <dbReference type="ChEBI" id="CHEBI:57692"/>
    </cofactor>
</comment>
<comment type="similarity">
    <text evidence="2 16">Belongs to the GMC oxidoreductase family.</text>
</comment>
<evidence type="ECO:0000256" key="15">
    <source>
        <dbReference type="ARBA" id="ARBA00049778"/>
    </source>
</evidence>
<dbReference type="EC" id="1.1.3.6" evidence="13"/>
<evidence type="ECO:0000256" key="10">
    <source>
        <dbReference type="ARBA" id="ARBA00023235"/>
    </source>
</evidence>
<dbReference type="PROSITE" id="PS00623">
    <property type="entry name" value="GMC_OXRED_1"/>
    <property type="match status" value="1"/>
</dbReference>
<evidence type="ECO:0000256" key="16">
    <source>
        <dbReference type="RuleBase" id="RU003968"/>
    </source>
</evidence>
<keyword evidence="3" id="KW-0153">Cholesterol metabolism</keyword>
<evidence type="ECO:0000256" key="1">
    <source>
        <dbReference type="ARBA" id="ARBA00001974"/>
    </source>
</evidence>
<dbReference type="Pfam" id="PF05199">
    <property type="entry name" value="GMC_oxred_C"/>
    <property type="match status" value="1"/>
</dbReference>
<gene>
    <name evidence="18" type="ORF">NITFAB_0623</name>
</gene>
<evidence type="ECO:0000313" key="18">
    <source>
        <dbReference type="EMBL" id="SPS05034.1"/>
    </source>
</evidence>
<dbReference type="GO" id="GO:0004769">
    <property type="term" value="F:steroid Delta-isomerase activity"/>
    <property type="evidence" value="ECO:0007669"/>
    <property type="project" value="UniProtKB-EC"/>
</dbReference>
<dbReference type="InterPro" id="IPR036188">
    <property type="entry name" value="FAD/NAD-bd_sf"/>
</dbReference>
<dbReference type="InterPro" id="IPR052542">
    <property type="entry name" value="Cholesterol_Oxidase"/>
</dbReference>
<dbReference type="InterPro" id="IPR000172">
    <property type="entry name" value="GMC_OxRdtase_N"/>
</dbReference>
<dbReference type="Pfam" id="PF00732">
    <property type="entry name" value="GMC_oxred_N"/>
    <property type="match status" value="1"/>
</dbReference>
<dbReference type="Pfam" id="PF00561">
    <property type="entry name" value="Abhydrolase_1"/>
    <property type="match status" value="1"/>
</dbReference>
<evidence type="ECO:0000259" key="17">
    <source>
        <dbReference type="PROSITE" id="PS00623"/>
    </source>
</evidence>
<evidence type="ECO:0000256" key="8">
    <source>
        <dbReference type="ARBA" id="ARBA00023166"/>
    </source>
</evidence>
<dbReference type="EMBL" id="LS423452">
    <property type="protein sequence ID" value="SPS05034.1"/>
    <property type="molecule type" value="Genomic_DNA"/>
</dbReference>
<dbReference type="PANTHER" id="PTHR47470">
    <property type="entry name" value="CHOLESTEROL OXIDASE"/>
    <property type="match status" value="1"/>
</dbReference>